<dbReference type="SUPFAM" id="SSF56973">
    <property type="entry name" value="Aerolisin/ETX pore-forming domain"/>
    <property type="match status" value="1"/>
</dbReference>
<dbReference type="EMBL" id="KB292432">
    <property type="protein sequence ID" value="ELU17582.1"/>
    <property type="molecule type" value="Genomic_DNA"/>
</dbReference>
<dbReference type="AlphaFoldDB" id="R7VG80"/>
<reference evidence="1 3" key="2">
    <citation type="journal article" date="2013" name="Nature">
        <title>Insights into bilaterian evolution from three spiralian genomes.</title>
        <authorList>
            <person name="Simakov O."/>
            <person name="Marletaz F."/>
            <person name="Cho S.J."/>
            <person name="Edsinger-Gonzales E."/>
            <person name="Havlak P."/>
            <person name="Hellsten U."/>
            <person name="Kuo D.H."/>
            <person name="Larsson T."/>
            <person name="Lv J."/>
            <person name="Arendt D."/>
            <person name="Savage R."/>
            <person name="Osoegawa K."/>
            <person name="de Jong P."/>
            <person name="Grimwood J."/>
            <person name="Chapman J.A."/>
            <person name="Shapiro H."/>
            <person name="Aerts A."/>
            <person name="Otillar R.P."/>
            <person name="Terry A.Y."/>
            <person name="Boore J.L."/>
            <person name="Grigoriev I.V."/>
            <person name="Lindberg D.R."/>
            <person name="Seaver E.C."/>
            <person name="Weisblat D.A."/>
            <person name="Putnam N.H."/>
            <person name="Rokhsar D.S."/>
        </authorList>
    </citation>
    <scope>NUCLEOTIDE SEQUENCE</scope>
    <source>
        <strain evidence="1 3">I ESC-2004</strain>
    </source>
</reference>
<dbReference type="OMA" id="ECSEPTY"/>
<sequence length="254" mass="28735">MAATEVVDLQAIVTQWSKTMFDITKTKEQAKINRDHLQFHINWKRVKFTHSDPDYTDKQQAPEPKSQVLFRTFFTNETDQEQEYSFKTERTTSSSCEVQLERAVTIGEEVGLNLKTPCEVLEVSAGFHREVSVTKSQGQEFEQEMTWGVDSAIKVPPHTKTTAELVVSEAQLSANFKTTSTVAGRVLVSVTNMKDNNALVTIVEGNIAEIIKRECENGLKGFVVEKNVVKYATKGQSHFRFAVEQNIRLQQESL</sequence>
<dbReference type="PANTHER" id="PTHR39369">
    <property type="entry name" value="LIN-24 (TWENTY-FOUR) LIKE"/>
    <property type="match status" value="1"/>
</dbReference>
<dbReference type="OrthoDB" id="9977517at2759"/>
<dbReference type="HOGENOM" id="CLU_064578_0_0_1"/>
<dbReference type="PANTHER" id="PTHR39369:SF6">
    <property type="entry name" value="LIN-24 (TWENTY-FOUR) LIKE"/>
    <property type="match status" value="1"/>
</dbReference>
<evidence type="ECO:0000313" key="2">
    <source>
        <dbReference type="EnsemblMetazoa" id="CapteP225999"/>
    </source>
</evidence>
<gene>
    <name evidence="1" type="ORF">CAPTEDRAFT_225999</name>
</gene>
<organism evidence="1">
    <name type="scientific">Capitella teleta</name>
    <name type="common">Polychaete worm</name>
    <dbReference type="NCBI Taxonomy" id="283909"/>
    <lineage>
        <taxon>Eukaryota</taxon>
        <taxon>Metazoa</taxon>
        <taxon>Spiralia</taxon>
        <taxon>Lophotrochozoa</taxon>
        <taxon>Annelida</taxon>
        <taxon>Polychaeta</taxon>
        <taxon>Sedentaria</taxon>
        <taxon>Scolecida</taxon>
        <taxon>Capitellidae</taxon>
        <taxon>Capitella</taxon>
    </lineage>
</organism>
<evidence type="ECO:0000313" key="3">
    <source>
        <dbReference type="Proteomes" id="UP000014760"/>
    </source>
</evidence>
<evidence type="ECO:0000313" key="1">
    <source>
        <dbReference type="EMBL" id="ELU17582.1"/>
    </source>
</evidence>
<keyword evidence="3" id="KW-1185">Reference proteome</keyword>
<name>R7VG80_CAPTE</name>
<proteinExistence type="predicted"/>
<dbReference type="Proteomes" id="UP000014760">
    <property type="component" value="Unassembled WGS sequence"/>
</dbReference>
<dbReference type="Gene3D" id="2.170.15.10">
    <property type="entry name" value="Proaerolysin, chain A, domain 3"/>
    <property type="match status" value="1"/>
</dbReference>
<protein>
    <submittedName>
        <fullName evidence="1 2">Uncharacterized protein</fullName>
    </submittedName>
</protein>
<dbReference type="EMBL" id="AMQN01004003">
    <property type="status" value="NOT_ANNOTATED_CDS"/>
    <property type="molecule type" value="Genomic_DNA"/>
</dbReference>
<dbReference type="CDD" id="cd20237">
    <property type="entry name" value="PFM_LIN24-like"/>
    <property type="match status" value="1"/>
</dbReference>
<dbReference type="STRING" id="283909.R7VG80"/>
<accession>R7VG80</accession>
<dbReference type="EnsemblMetazoa" id="CapteT225999">
    <property type="protein sequence ID" value="CapteP225999"/>
    <property type="gene ID" value="CapteG225999"/>
</dbReference>
<reference evidence="3" key="1">
    <citation type="submission" date="2012-12" db="EMBL/GenBank/DDBJ databases">
        <authorList>
            <person name="Hellsten U."/>
            <person name="Grimwood J."/>
            <person name="Chapman J.A."/>
            <person name="Shapiro H."/>
            <person name="Aerts A."/>
            <person name="Otillar R.P."/>
            <person name="Terry A.Y."/>
            <person name="Boore J.L."/>
            <person name="Simakov O."/>
            <person name="Marletaz F."/>
            <person name="Cho S.-J."/>
            <person name="Edsinger-Gonzales E."/>
            <person name="Havlak P."/>
            <person name="Kuo D.-H."/>
            <person name="Larsson T."/>
            <person name="Lv J."/>
            <person name="Arendt D."/>
            <person name="Savage R."/>
            <person name="Osoegawa K."/>
            <person name="de Jong P."/>
            <person name="Lindberg D.R."/>
            <person name="Seaver E.C."/>
            <person name="Weisblat D.A."/>
            <person name="Putnam N.H."/>
            <person name="Grigoriev I.V."/>
            <person name="Rokhsar D.S."/>
        </authorList>
    </citation>
    <scope>NUCLEOTIDE SEQUENCE</scope>
    <source>
        <strain evidence="3">I ESC-2004</strain>
    </source>
</reference>
<reference evidence="2" key="3">
    <citation type="submission" date="2015-06" db="UniProtKB">
        <authorList>
            <consortium name="EnsemblMetazoa"/>
        </authorList>
    </citation>
    <scope>IDENTIFICATION</scope>
</reference>